<organism evidence="11 12">
    <name type="scientific">Variovorax paradoxus</name>
    <dbReference type="NCBI Taxonomy" id="34073"/>
    <lineage>
        <taxon>Bacteria</taxon>
        <taxon>Pseudomonadati</taxon>
        <taxon>Pseudomonadota</taxon>
        <taxon>Betaproteobacteria</taxon>
        <taxon>Burkholderiales</taxon>
        <taxon>Comamonadaceae</taxon>
        <taxon>Variovorax</taxon>
    </lineage>
</organism>
<evidence type="ECO:0000256" key="1">
    <source>
        <dbReference type="ARBA" id="ARBA00001967"/>
    </source>
</evidence>
<keyword evidence="4" id="KW-0479">Metal-binding</keyword>
<evidence type="ECO:0000256" key="7">
    <source>
        <dbReference type="ARBA" id="ARBA00023163"/>
    </source>
</evidence>
<dbReference type="SUPFAM" id="SSF47598">
    <property type="entry name" value="Ribbon-helix-helix"/>
    <property type="match status" value="1"/>
</dbReference>
<proteinExistence type="inferred from homology"/>
<dbReference type="NCBIfam" id="NF002815">
    <property type="entry name" value="PRK02967.1"/>
    <property type="match status" value="1"/>
</dbReference>
<dbReference type="InterPro" id="IPR045865">
    <property type="entry name" value="ACT-like_dom_sf"/>
</dbReference>
<evidence type="ECO:0000259" key="9">
    <source>
        <dbReference type="Pfam" id="PF01402"/>
    </source>
</evidence>
<evidence type="ECO:0000256" key="8">
    <source>
        <dbReference type="HAMAP-Rule" id="MF_00476"/>
    </source>
</evidence>
<dbReference type="Pfam" id="PF01402">
    <property type="entry name" value="RHH_1"/>
    <property type="match status" value="1"/>
</dbReference>
<dbReference type="CDD" id="cd22231">
    <property type="entry name" value="RHH_NikR_HicB-like"/>
    <property type="match status" value="1"/>
</dbReference>
<evidence type="ECO:0000256" key="6">
    <source>
        <dbReference type="ARBA" id="ARBA00023125"/>
    </source>
</evidence>
<dbReference type="InterPro" id="IPR022988">
    <property type="entry name" value="Ni_resp_reg_NikR"/>
</dbReference>
<accession>A0A5Q0M574</accession>
<dbReference type="SUPFAM" id="SSF55021">
    <property type="entry name" value="ACT-like"/>
    <property type="match status" value="1"/>
</dbReference>
<dbReference type="GO" id="GO:0003677">
    <property type="term" value="F:DNA binding"/>
    <property type="evidence" value="ECO:0007669"/>
    <property type="project" value="UniProtKB-KW"/>
</dbReference>
<comment type="function">
    <text evidence="8">Transcriptional regulator.</text>
</comment>
<feature type="domain" description="Transcription factor NikR nickel binding C-terminal" evidence="10">
    <location>
        <begin position="58"/>
        <end position="133"/>
    </location>
</feature>
<comment type="caution">
    <text evidence="8">Lacks conserved residue(s) required for the propagation of feature annotation.</text>
</comment>
<feature type="domain" description="Ribbon-helix-helix protein CopG" evidence="9">
    <location>
        <begin position="3"/>
        <end position="42"/>
    </location>
</feature>
<dbReference type="InterPro" id="IPR013321">
    <property type="entry name" value="Arc_rbn_hlx_hlx"/>
</dbReference>
<dbReference type="InterPro" id="IPR002145">
    <property type="entry name" value="CopG"/>
</dbReference>
<dbReference type="InterPro" id="IPR027271">
    <property type="entry name" value="Acetolactate_synth/TF_NikR_C"/>
</dbReference>
<dbReference type="InterPro" id="IPR010985">
    <property type="entry name" value="Ribbon_hlx_hlx"/>
</dbReference>
<keyword evidence="3" id="KW-0533">Nickel</keyword>
<dbReference type="GO" id="GO:0003700">
    <property type="term" value="F:DNA-binding transcription factor activity"/>
    <property type="evidence" value="ECO:0007669"/>
    <property type="project" value="UniProtKB-UniRule"/>
</dbReference>
<dbReference type="Pfam" id="PF08753">
    <property type="entry name" value="NikR_C"/>
    <property type="match status" value="1"/>
</dbReference>
<keyword evidence="7 8" id="KW-0804">Transcription</keyword>
<sequence length="160" mass="17504">MNRFTISLDEQLARQFEMLIAQKRYTSRSEAVRDLIRYGLGRAGLRGMQFDAVVSACIASVSYVYDTREVALAARLQALRHENHGMVTACNQTPLDHGSCLECVVLRGPIAAVHDVADQLMSLRGVRHGQANVVALADDAAPHVHTHSSAPPHSHLTPLN</sequence>
<dbReference type="Proteomes" id="UP000326780">
    <property type="component" value="Chromosome"/>
</dbReference>
<reference evidence="11 12" key="1">
    <citation type="submission" date="2019-10" db="EMBL/GenBank/DDBJ databases">
        <title>Complete genome sequence of Variovorax paradoxus 5C-2.</title>
        <authorList>
            <person name="Gogoleva N.E."/>
            <person name="Balkin A.S."/>
        </authorList>
    </citation>
    <scope>NUCLEOTIDE SEQUENCE [LARGE SCALE GENOMIC DNA]</scope>
    <source>
        <strain evidence="11 12">5C-2</strain>
    </source>
</reference>
<dbReference type="EMBL" id="CP045644">
    <property type="protein sequence ID" value="QFZ84791.1"/>
    <property type="molecule type" value="Genomic_DNA"/>
</dbReference>
<name>A0A5Q0M574_VARPD</name>
<dbReference type="InterPro" id="IPR050192">
    <property type="entry name" value="CopG/NikR_regulator"/>
</dbReference>
<keyword evidence="5 8" id="KW-0805">Transcription regulation</keyword>
<dbReference type="HAMAP" id="MF_00476">
    <property type="entry name" value="NikR"/>
    <property type="match status" value="1"/>
</dbReference>
<evidence type="ECO:0000256" key="3">
    <source>
        <dbReference type="ARBA" id="ARBA00022596"/>
    </source>
</evidence>
<dbReference type="RefSeq" id="WP_153283413.1">
    <property type="nucleotide sequence ID" value="NZ_CP045644.1"/>
</dbReference>
<dbReference type="GO" id="GO:0016151">
    <property type="term" value="F:nickel cation binding"/>
    <property type="evidence" value="ECO:0007669"/>
    <property type="project" value="UniProtKB-UniRule"/>
</dbReference>
<dbReference type="Gene3D" id="1.10.1220.10">
    <property type="entry name" value="Met repressor-like"/>
    <property type="match status" value="1"/>
</dbReference>
<evidence type="ECO:0000256" key="5">
    <source>
        <dbReference type="ARBA" id="ARBA00023015"/>
    </source>
</evidence>
<keyword evidence="6 8" id="KW-0238">DNA-binding</keyword>
<evidence type="ECO:0000259" key="10">
    <source>
        <dbReference type="Pfam" id="PF08753"/>
    </source>
</evidence>
<gene>
    <name evidence="11" type="primary">nikR</name>
    <name evidence="11" type="ORF">GFK26_19490</name>
</gene>
<dbReference type="AlphaFoldDB" id="A0A5Q0M574"/>
<evidence type="ECO:0000256" key="2">
    <source>
        <dbReference type="ARBA" id="ARBA00008478"/>
    </source>
</evidence>
<comment type="cofactor">
    <cofactor evidence="1">
        <name>Ni(2+)</name>
        <dbReference type="ChEBI" id="CHEBI:49786"/>
    </cofactor>
</comment>
<evidence type="ECO:0000313" key="11">
    <source>
        <dbReference type="EMBL" id="QFZ84791.1"/>
    </source>
</evidence>
<dbReference type="InterPro" id="IPR014864">
    <property type="entry name" value="TF_NikR_Ni-bd_C"/>
</dbReference>
<dbReference type="Gene3D" id="3.30.70.1150">
    <property type="entry name" value="ACT-like. Chain A, domain 2"/>
    <property type="match status" value="1"/>
</dbReference>
<dbReference type="GO" id="GO:0010045">
    <property type="term" value="P:response to nickel cation"/>
    <property type="evidence" value="ECO:0007669"/>
    <property type="project" value="InterPro"/>
</dbReference>
<protein>
    <recommendedName>
        <fullName evidence="8">Putative nickel-responsive regulator</fullName>
    </recommendedName>
</protein>
<evidence type="ECO:0000313" key="12">
    <source>
        <dbReference type="Proteomes" id="UP000326780"/>
    </source>
</evidence>
<dbReference type="PANTHER" id="PTHR34719:SF2">
    <property type="entry name" value="NICKEL-RESPONSIVE REGULATOR"/>
    <property type="match status" value="1"/>
</dbReference>
<dbReference type="PANTHER" id="PTHR34719">
    <property type="entry name" value="NICKEL-RESPONSIVE REGULATOR"/>
    <property type="match status" value="1"/>
</dbReference>
<comment type="similarity">
    <text evidence="2 8">Belongs to the transcriptional regulatory CopG/NikR family.</text>
</comment>
<evidence type="ECO:0000256" key="4">
    <source>
        <dbReference type="ARBA" id="ARBA00022723"/>
    </source>
</evidence>